<evidence type="ECO:0000313" key="2">
    <source>
        <dbReference type="Proteomes" id="UP000028868"/>
    </source>
</evidence>
<name>A0A024PAA5_9BACI</name>
<evidence type="ECO:0000313" key="1">
    <source>
        <dbReference type="EMBL" id="CDQ25352.1"/>
    </source>
</evidence>
<proteinExistence type="predicted"/>
<keyword evidence="2" id="KW-1185">Reference proteome</keyword>
<reference evidence="1 2" key="2">
    <citation type="submission" date="2014-05" db="EMBL/GenBank/DDBJ databases">
        <title>Draft genome sequence of Halobacillus karajensis HK-03.</title>
        <authorList>
            <person name="Khelaifia S."/>
            <person name="Croce O."/>
            <person name="Lagier J.C."/>
            <person name="Raoult D."/>
        </authorList>
    </citation>
    <scope>NUCLEOTIDE SEQUENCE [LARGE SCALE GENOMIC DNA]</scope>
    <source>
        <strain evidence="1 2">HD-03</strain>
    </source>
</reference>
<dbReference type="AlphaFoldDB" id="A0A024PAA5"/>
<gene>
    <name evidence="1" type="ORF">BN983_03683</name>
</gene>
<comment type="caution">
    <text evidence="1">The sequence shown here is derived from an EMBL/GenBank/DDBJ whole genome shotgun (WGS) entry which is preliminary data.</text>
</comment>
<sequence length="191" mass="22237">MILDIIDSYRESFHALDWPVEAFIHNWTSYRTFFLLDRERGQPSMPRMISEGRIVKKDARLDDVKKEAEELLQKGPEPWSDTTIIQKRYFLTDALDDFIGCSDRGEGLFIAASLAEQASEFYLRINRQWTGSSKWMVRSLKNFNPDFAASLIQGLNRFYEKGEKADLVHVIEQLLHCYGGRLFDGFSIRKS</sequence>
<reference evidence="2" key="1">
    <citation type="submission" date="2014-03" db="EMBL/GenBank/DDBJ databases">
        <authorList>
            <person name="Urmite Genomes U."/>
        </authorList>
    </citation>
    <scope>NUCLEOTIDE SEQUENCE [LARGE SCALE GENOMIC DNA]</scope>
    <source>
        <strain evidence="2">HD-03</strain>
    </source>
</reference>
<accession>A0A024PAA5</accession>
<protein>
    <submittedName>
        <fullName evidence="1">Uncharacterized protein</fullName>
    </submittedName>
</protein>
<dbReference type="Proteomes" id="UP000028868">
    <property type="component" value="Unassembled WGS sequence"/>
</dbReference>
<organism evidence="1 2">
    <name type="scientific">Halobacillus karajensis</name>
    <dbReference type="NCBI Taxonomy" id="195088"/>
    <lineage>
        <taxon>Bacteria</taxon>
        <taxon>Bacillati</taxon>
        <taxon>Bacillota</taxon>
        <taxon>Bacilli</taxon>
        <taxon>Bacillales</taxon>
        <taxon>Bacillaceae</taxon>
        <taxon>Halobacillus</taxon>
    </lineage>
</organism>
<dbReference type="EMBL" id="CCDI010000005">
    <property type="protein sequence ID" value="CDQ25352.1"/>
    <property type="molecule type" value="Genomic_DNA"/>
</dbReference>